<reference evidence="1 2" key="1">
    <citation type="submission" date="2016-05" db="EMBL/GenBank/DDBJ databases">
        <title>Comparative analysis of secretome profiles of manganese(II)-oxidizing ascomycete fungi.</title>
        <authorList>
            <consortium name="DOE Joint Genome Institute"/>
            <person name="Zeiner C.A."/>
            <person name="Purvine S.O."/>
            <person name="Zink E.M."/>
            <person name="Wu S."/>
            <person name="Pasa-Tolic L."/>
            <person name="Chaput D.L."/>
            <person name="Haridas S."/>
            <person name="Grigoriev I.V."/>
            <person name="Santelli C.M."/>
            <person name="Hansel C.M."/>
        </authorList>
    </citation>
    <scope>NUCLEOTIDE SEQUENCE [LARGE SCALE GENOMIC DNA]</scope>
    <source>
        <strain evidence="1 2">AP3s5-JAC2a</strain>
    </source>
</reference>
<name>A0A177CV90_9PLEO</name>
<dbReference type="InParanoid" id="A0A177CV90"/>
<dbReference type="OrthoDB" id="5131270at2759"/>
<protein>
    <submittedName>
        <fullName evidence="1">Uncharacterized protein</fullName>
    </submittedName>
</protein>
<dbReference type="EMBL" id="KV441548">
    <property type="protein sequence ID" value="OAG11443.1"/>
    <property type="molecule type" value="Genomic_DNA"/>
</dbReference>
<sequence>MNLEGSIPRLRLSYTYWAPSNLRNTPTRIPLGRQTSMLALLLLLCFPLASPWTIDVHPDLSYPARWTAAPGDRYMSRNGTFLSPGYLNSCLNERVPQNVTRSKFHVFNGRAIFDLVNATQGNPTNESFHLDVYLPHLYYKWVDGPGGSEYNEGPKGKYKMGQTMWRYHYWQNFPKQGRCYLPLNMTEMVVDEDGKALRSEDLVGLNATLTFELCDARNYRTFEQVDQCAYVTLTDEDVQPVEDIPHCDSYNPISELAKNSQSSPPQSPGKKLERGRLIGLPGLVIALWMAV</sequence>
<organism evidence="1 2">
    <name type="scientific">Paraphaeosphaeria sporulosa</name>
    <dbReference type="NCBI Taxonomy" id="1460663"/>
    <lineage>
        <taxon>Eukaryota</taxon>
        <taxon>Fungi</taxon>
        <taxon>Dikarya</taxon>
        <taxon>Ascomycota</taxon>
        <taxon>Pezizomycotina</taxon>
        <taxon>Dothideomycetes</taxon>
        <taxon>Pleosporomycetidae</taxon>
        <taxon>Pleosporales</taxon>
        <taxon>Massarineae</taxon>
        <taxon>Didymosphaeriaceae</taxon>
        <taxon>Paraphaeosphaeria</taxon>
    </lineage>
</organism>
<accession>A0A177CV90</accession>
<dbReference type="Proteomes" id="UP000077069">
    <property type="component" value="Unassembled WGS sequence"/>
</dbReference>
<dbReference type="AlphaFoldDB" id="A0A177CV90"/>
<dbReference type="GeneID" id="28760596"/>
<gene>
    <name evidence="1" type="ORF">CC84DRAFT_1158985</name>
</gene>
<evidence type="ECO:0000313" key="2">
    <source>
        <dbReference type="Proteomes" id="UP000077069"/>
    </source>
</evidence>
<keyword evidence="2" id="KW-1185">Reference proteome</keyword>
<proteinExistence type="predicted"/>
<evidence type="ECO:0000313" key="1">
    <source>
        <dbReference type="EMBL" id="OAG11443.1"/>
    </source>
</evidence>
<dbReference type="RefSeq" id="XP_018041808.1">
    <property type="nucleotide sequence ID" value="XM_018177110.1"/>
</dbReference>